<sequence length="79" mass="8943">MKLLILFSLFAIFFGVIALDSPIPEFYSTGRSTRVPSHRHRIPRLGKREVPNFQADNVPEAGGRVRRYVGPPLKLVILI</sequence>
<evidence type="ECO:0000256" key="1">
    <source>
        <dbReference type="SAM" id="SignalP"/>
    </source>
</evidence>
<evidence type="ECO:0000313" key="3">
    <source>
        <dbReference type="Proteomes" id="UP000001940"/>
    </source>
</evidence>
<gene>
    <name evidence="2 4" type="primary">nlp-39</name>
    <name evidence="4" type="ORF">C54C8.9</name>
    <name evidence="2" type="ORF">CELE_C54C8.9</name>
</gene>
<name>O17707_CAEEL</name>
<keyword evidence="1" id="KW-0732">Signal</keyword>
<proteinExistence type="predicted"/>
<reference evidence="2 3" key="1">
    <citation type="journal article" date="1998" name="Science">
        <title>Genome sequence of the nematode C. elegans: a platform for investigating biology.</title>
        <authorList>
            <consortium name="The C. elegans sequencing consortium"/>
            <person name="Sulson J.E."/>
            <person name="Waterston R."/>
        </authorList>
    </citation>
    <scope>NUCLEOTIDE SEQUENCE [LARGE SCALE GENOMIC DNA]</scope>
    <source>
        <strain evidence="2 3">Bristol N2</strain>
    </source>
</reference>
<dbReference type="AGR" id="WB:WBGene00008295"/>
<dbReference type="WormBase" id="C54C8.9">
    <property type="protein sequence ID" value="CE08971"/>
    <property type="gene ID" value="WBGene00008295"/>
    <property type="gene designation" value="nlp-39"/>
</dbReference>
<dbReference type="CTD" id="183774"/>
<evidence type="ECO:0000313" key="2">
    <source>
        <dbReference type="EMBL" id="CAB05463.1"/>
    </source>
</evidence>
<keyword evidence="3" id="KW-1185">Reference proteome</keyword>
<feature type="signal peptide" evidence="1">
    <location>
        <begin position="1"/>
        <end position="18"/>
    </location>
</feature>
<organism evidence="2 3">
    <name type="scientific">Caenorhabditis elegans</name>
    <dbReference type="NCBI Taxonomy" id="6239"/>
    <lineage>
        <taxon>Eukaryota</taxon>
        <taxon>Metazoa</taxon>
        <taxon>Ecdysozoa</taxon>
        <taxon>Nematoda</taxon>
        <taxon>Chromadorea</taxon>
        <taxon>Rhabditida</taxon>
        <taxon>Rhabditina</taxon>
        <taxon>Rhabditomorpha</taxon>
        <taxon>Rhabditoidea</taxon>
        <taxon>Rhabditidae</taxon>
        <taxon>Peloderinae</taxon>
        <taxon>Caenorhabditis</taxon>
    </lineage>
</organism>
<feature type="chain" id="PRO_5004157111" evidence="1">
    <location>
        <begin position="19"/>
        <end position="79"/>
    </location>
</feature>
<dbReference type="KEGG" id="cel:CELE_C54C8.9"/>
<dbReference type="STRING" id="6239.C54C8.9.1"/>
<evidence type="ECO:0000313" key="4">
    <source>
        <dbReference type="WormBase" id="C54C8.9"/>
    </source>
</evidence>
<dbReference type="InParanoid" id="O17707"/>
<dbReference type="HOGENOM" id="CLU_2608185_0_0_1"/>
<dbReference type="AlphaFoldDB" id="O17707"/>
<dbReference type="RefSeq" id="NP_493163.1">
    <property type="nucleotide sequence ID" value="NM_060762.5"/>
</dbReference>
<dbReference type="GeneID" id="183774"/>
<protein>
    <submittedName>
        <fullName evidence="2">Neuropeptide-Like Protein</fullName>
    </submittedName>
</protein>
<accession>O17707</accession>
<dbReference type="EMBL" id="BX284601">
    <property type="protein sequence ID" value="CAB05463.1"/>
    <property type="molecule type" value="Genomic_DNA"/>
</dbReference>
<dbReference type="UCSC" id="C54C8.9">
    <property type="organism name" value="c. elegans"/>
</dbReference>
<dbReference type="Proteomes" id="UP000001940">
    <property type="component" value="Chromosome I"/>
</dbReference>
<dbReference type="PaxDb" id="6239-C54C8.9"/>
<dbReference type="PIR" id="T20201">
    <property type="entry name" value="T20201"/>
</dbReference>